<name>A0ABR0E327_ZASCE</name>
<dbReference type="PANTHER" id="PTHR39596:SF2">
    <property type="entry name" value="HET DOMAIN PROTEIN (AFU_ORTHOLOGUE AFUA_1G17550)-RELATED"/>
    <property type="match status" value="1"/>
</dbReference>
<reference evidence="1 2" key="1">
    <citation type="journal article" date="2023" name="G3 (Bethesda)">
        <title>A chromosome-level genome assembly of Zasmidium syzygii isolated from banana leaves.</title>
        <authorList>
            <person name="van Westerhoven A.C."/>
            <person name="Mehrabi R."/>
            <person name="Talebi R."/>
            <person name="Steentjes M.B.F."/>
            <person name="Corcolon B."/>
            <person name="Chong P.A."/>
            <person name="Kema G.H.J."/>
            <person name="Seidl M.F."/>
        </authorList>
    </citation>
    <scope>NUCLEOTIDE SEQUENCE [LARGE SCALE GENOMIC DNA]</scope>
    <source>
        <strain evidence="1 2">P124</strain>
    </source>
</reference>
<comment type="caution">
    <text evidence="1">The sequence shown here is derived from an EMBL/GenBank/DDBJ whole genome shotgun (WGS) entry which is preliminary data.</text>
</comment>
<dbReference type="EMBL" id="JAXOVC010000011">
    <property type="protein sequence ID" value="KAK4495828.1"/>
    <property type="molecule type" value="Genomic_DNA"/>
</dbReference>
<protein>
    <submittedName>
        <fullName evidence="1">Uncharacterized protein</fullName>
    </submittedName>
</protein>
<organism evidence="1 2">
    <name type="scientific">Zasmidium cellare</name>
    <name type="common">Wine cellar mold</name>
    <name type="synonym">Racodium cellare</name>
    <dbReference type="NCBI Taxonomy" id="395010"/>
    <lineage>
        <taxon>Eukaryota</taxon>
        <taxon>Fungi</taxon>
        <taxon>Dikarya</taxon>
        <taxon>Ascomycota</taxon>
        <taxon>Pezizomycotina</taxon>
        <taxon>Dothideomycetes</taxon>
        <taxon>Dothideomycetidae</taxon>
        <taxon>Mycosphaerellales</taxon>
        <taxon>Mycosphaerellaceae</taxon>
        <taxon>Zasmidium</taxon>
    </lineage>
</organism>
<sequence length="300" mass="33088">MAVSHVWSDGTGVGRKSPGTVNTCLFAFFAELAAQLDCTGIWWDTISLPTDQVARREAMSTMLWNYEYASVTVVHDEELTELEYKDDGSPAVALLLSPWFTRGWTAAELFASRGHPVKVLFKNPDPSGPPLVLKDLDTDILAFDTWSVFDLPDPLVVDHGPGVLRQSTTLGIFTDQVFRVNGAILNKTAGSVVYSEHVHWGPLEDRVFILAVAERQSREPPYGFVSCIWVACVRVAGFASEQVFWESSHNINACFGADNPSREQTMRYADIEFADGFIWAVKPGNDQKDEQKGSAAASPP</sequence>
<proteinExistence type="predicted"/>
<keyword evidence="2" id="KW-1185">Reference proteome</keyword>
<dbReference type="Proteomes" id="UP001305779">
    <property type="component" value="Unassembled WGS sequence"/>
</dbReference>
<evidence type="ECO:0000313" key="1">
    <source>
        <dbReference type="EMBL" id="KAK4495828.1"/>
    </source>
</evidence>
<dbReference type="PANTHER" id="PTHR39596">
    <property type="match status" value="1"/>
</dbReference>
<gene>
    <name evidence="1" type="ORF">PRZ48_013096</name>
</gene>
<accession>A0ABR0E327</accession>
<evidence type="ECO:0000313" key="2">
    <source>
        <dbReference type="Proteomes" id="UP001305779"/>
    </source>
</evidence>